<protein>
    <submittedName>
        <fullName evidence="1">Uncharacterized protein</fullName>
    </submittedName>
</protein>
<dbReference type="Proteomes" id="UP000308600">
    <property type="component" value="Unassembled WGS sequence"/>
</dbReference>
<accession>A0ACD3B8J6</accession>
<name>A0ACD3B8J6_9AGAR</name>
<evidence type="ECO:0000313" key="1">
    <source>
        <dbReference type="EMBL" id="TFK74150.1"/>
    </source>
</evidence>
<dbReference type="EMBL" id="ML208270">
    <property type="protein sequence ID" value="TFK74150.1"/>
    <property type="molecule type" value="Genomic_DNA"/>
</dbReference>
<evidence type="ECO:0000313" key="2">
    <source>
        <dbReference type="Proteomes" id="UP000308600"/>
    </source>
</evidence>
<gene>
    <name evidence="1" type="ORF">BDN72DRAFT_102509</name>
</gene>
<reference evidence="1 2" key="1">
    <citation type="journal article" date="2019" name="Nat. Ecol. Evol.">
        <title>Megaphylogeny resolves global patterns of mushroom evolution.</title>
        <authorList>
            <person name="Varga T."/>
            <person name="Krizsan K."/>
            <person name="Foldi C."/>
            <person name="Dima B."/>
            <person name="Sanchez-Garcia M."/>
            <person name="Sanchez-Ramirez S."/>
            <person name="Szollosi G.J."/>
            <person name="Szarkandi J.G."/>
            <person name="Papp V."/>
            <person name="Albert L."/>
            <person name="Andreopoulos W."/>
            <person name="Angelini C."/>
            <person name="Antonin V."/>
            <person name="Barry K.W."/>
            <person name="Bougher N.L."/>
            <person name="Buchanan P."/>
            <person name="Buyck B."/>
            <person name="Bense V."/>
            <person name="Catcheside P."/>
            <person name="Chovatia M."/>
            <person name="Cooper J."/>
            <person name="Damon W."/>
            <person name="Desjardin D."/>
            <person name="Finy P."/>
            <person name="Geml J."/>
            <person name="Haridas S."/>
            <person name="Hughes K."/>
            <person name="Justo A."/>
            <person name="Karasinski D."/>
            <person name="Kautmanova I."/>
            <person name="Kiss B."/>
            <person name="Kocsube S."/>
            <person name="Kotiranta H."/>
            <person name="LaButti K.M."/>
            <person name="Lechner B.E."/>
            <person name="Liimatainen K."/>
            <person name="Lipzen A."/>
            <person name="Lukacs Z."/>
            <person name="Mihaltcheva S."/>
            <person name="Morgado L.N."/>
            <person name="Niskanen T."/>
            <person name="Noordeloos M.E."/>
            <person name="Ohm R.A."/>
            <person name="Ortiz-Santana B."/>
            <person name="Ovrebo C."/>
            <person name="Racz N."/>
            <person name="Riley R."/>
            <person name="Savchenko A."/>
            <person name="Shiryaev A."/>
            <person name="Soop K."/>
            <person name="Spirin V."/>
            <person name="Szebenyi C."/>
            <person name="Tomsovsky M."/>
            <person name="Tulloss R.E."/>
            <person name="Uehling J."/>
            <person name="Grigoriev I.V."/>
            <person name="Vagvolgyi C."/>
            <person name="Papp T."/>
            <person name="Martin F.M."/>
            <person name="Miettinen O."/>
            <person name="Hibbett D.S."/>
            <person name="Nagy L.G."/>
        </authorList>
    </citation>
    <scope>NUCLEOTIDE SEQUENCE [LARGE SCALE GENOMIC DNA]</scope>
    <source>
        <strain evidence="1 2">NL-1719</strain>
    </source>
</reference>
<proteinExistence type="predicted"/>
<keyword evidence="2" id="KW-1185">Reference proteome</keyword>
<sequence>MRTRGFAVQQPSGRMVWVKHRSGSRFCWSSQGFISSSARRDLTQPGSGHTPCRWPFRLQQTLPSSSIISLLPAAYIHLDVIRLDHLAARSAPLYAL</sequence>
<organism evidence="1 2">
    <name type="scientific">Pluteus cervinus</name>
    <dbReference type="NCBI Taxonomy" id="181527"/>
    <lineage>
        <taxon>Eukaryota</taxon>
        <taxon>Fungi</taxon>
        <taxon>Dikarya</taxon>
        <taxon>Basidiomycota</taxon>
        <taxon>Agaricomycotina</taxon>
        <taxon>Agaricomycetes</taxon>
        <taxon>Agaricomycetidae</taxon>
        <taxon>Agaricales</taxon>
        <taxon>Pluteineae</taxon>
        <taxon>Pluteaceae</taxon>
        <taxon>Pluteus</taxon>
    </lineage>
</organism>